<sequence>MKITKNKIISAVVVLSILAAAWFYGGDYAGKSSALEGTKAVETVQTATPPADQSGQADMAEDTLKGSGEETSEKETQTKSPAVAANQQTGTEVSGTAEPSATPGAYLTDPVPSGKPEPVEPESAEVTEKAHTCTLQVTCKTILDNKDSFSEDKLEVLPTDGVLFPETEVTFYEGESVFNVLQREMKKAGIQMEFEATPIYNSRYIGGIGNIYEYDCGELSGWMYRVNGWFPNYGCSRYQLKDGDAVEWVYTCDYGRDVGGDYAANSGGEG</sequence>
<feature type="region of interest" description="Disordered" evidence="1">
    <location>
        <begin position="43"/>
        <end position="129"/>
    </location>
</feature>
<dbReference type="InterPro" id="IPR027954">
    <property type="entry name" value="Transcobalamin-like_C"/>
</dbReference>
<organism evidence="3">
    <name type="scientific">bioreactor metagenome</name>
    <dbReference type="NCBI Taxonomy" id="1076179"/>
    <lineage>
        <taxon>unclassified sequences</taxon>
        <taxon>metagenomes</taxon>
        <taxon>ecological metagenomes</taxon>
    </lineage>
</organism>
<gene>
    <name evidence="3" type="ORF">SDC9_57023</name>
</gene>
<accession>A0A644X3S7</accession>
<name>A0A644X3S7_9ZZZZ</name>
<dbReference type="EMBL" id="VSSQ01001728">
    <property type="protein sequence ID" value="MPM10689.1"/>
    <property type="molecule type" value="Genomic_DNA"/>
</dbReference>
<dbReference type="Pfam" id="PF14478">
    <property type="entry name" value="DUF4430"/>
    <property type="match status" value="1"/>
</dbReference>
<dbReference type="AlphaFoldDB" id="A0A644X3S7"/>
<reference evidence="3" key="1">
    <citation type="submission" date="2019-08" db="EMBL/GenBank/DDBJ databases">
        <authorList>
            <person name="Kucharzyk K."/>
            <person name="Murdoch R.W."/>
            <person name="Higgins S."/>
            <person name="Loffler F."/>
        </authorList>
    </citation>
    <scope>NUCLEOTIDE SEQUENCE</scope>
</reference>
<feature type="compositionally biased region" description="Polar residues" evidence="1">
    <location>
        <begin position="85"/>
        <end position="99"/>
    </location>
</feature>
<feature type="domain" description="Transcobalamin-like C-terminal" evidence="2">
    <location>
        <begin position="174"/>
        <end position="251"/>
    </location>
</feature>
<feature type="compositionally biased region" description="Polar residues" evidence="1">
    <location>
        <begin position="43"/>
        <end position="56"/>
    </location>
</feature>
<protein>
    <recommendedName>
        <fullName evidence="2">Transcobalamin-like C-terminal domain-containing protein</fullName>
    </recommendedName>
</protein>
<proteinExistence type="predicted"/>
<feature type="compositionally biased region" description="Basic and acidic residues" evidence="1">
    <location>
        <begin position="62"/>
        <end position="77"/>
    </location>
</feature>
<comment type="caution">
    <text evidence="3">The sequence shown here is derived from an EMBL/GenBank/DDBJ whole genome shotgun (WGS) entry which is preliminary data.</text>
</comment>
<evidence type="ECO:0000313" key="3">
    <source>
        <dbReference type="EMBL" id="MPM10689.1"/>
    </source>
</evidence>
<dbReference type="Gene3D" id="2.170.130.30">
    <property type="match status" value="1"/>
</dbReference>
<evidence type="ECO:0000259" key="2">
    <source>
        <dbReference type="Pfam" id="PF14478"/>
    </source>
</evidence>
<evidence type="ECO:0000256" key="1">
    <source>
        <dbReference type="SAM" id="MobiDB-lite"/>
    </source>
</evidence>